<comment type="caution">
    <text evidence="1">The sequence shown here is derived from an EMBL/GenBank/DDBJ whole genome shotgun (WGS) entry which is preliminary data.</text>
</comment>
<organism evidence="1 2">
    <name type="scientific">Azospirillum palustre</name>
    <dbReference type="NCBI Taxonomy" id="2044885"/>
    <lineage>
        <taxon>Bacteria</taxon>
        <taxon>Pseudomonadati</taxon>
        <taxon>Pseudomonadota</taxon>
        <taxon>Alphaproteobacteria</taxon>
        <taxon>Rhodospirillales</taxon>
        <taxon>Azospirillaceae</taxon>
        <taxon>Azospirillum</taxon>
    </lineage>
</organism>
<sequence>MAEIIEVSVTLHIAVADASDGPALALRAAEHFSHVSHAQIAAFNEVNRVHSADHGTVEAVTSIVAGAGRGP</sequence>
<reference evidence="2" key="1">
    <citation type="submission" date="2017-10" db="EMBL/GenBank/DDBJ databases">
        <authorList>
            <person name="Kravchenko I.K."/>
            <person name="Grouzdev D.S."/>
        </authorList>
    </citation>
    <scope>NUCLEOTIDE SEQUENCE [LARGE SCALE GENOMIC DNA]</scope>
    <source>
        <strain evidence="2">B2</strain>
    </source>
</reference>
<dbReference type="RefSeq" id="WP_098735768.1">
    <property type="nucleotide sequence ID" value="NZ_PDKW01000039.1"/>
</dbReference>
<gene>
    <name evidence="1" type="ORF">CRT60_07295</name>
</gene>
<keyword evidence="2" id="KW-1185">Reference proteome</keyword>
<proteinExistence type="predicted"/>
<evidence type="ECO:0000313" key="1">
    <source>
        <dbReference type="EMBL" id="PGH57777.1"/>
    </source>
</evidence>
<dbReference type="OrthoDB" id="7307131at2"/>
<protein>
    <submittedName>
        <fullName evidence="1">Uncharacterized protein</fullName>
    </submittedName>
</protein>
<evidence type="ECO:0000313" key="2">
    <source>
        <dbReference type="Proteomes" id="UP000225379"/>
    </source>
</evidence>
<accession>A0A2B8BKM6</accession>
<dbReference type="AlphaFoldDB" id="A0A2B8BKM6"/>
<name>A0A2B8BKM6_9PROT</name>
<dbReference type="Proteomes" id="UP000225379">
    <property type="component" value="Unassembled WGS sequence"/>
</dbReference>
<dbReference type="EMBL" id="PDKW01000039">
    <property type="protein sequence ID" value="PGH57777.1"/>
    <property type="molecule type" value="Genomic_DNA"/>
</dbReference>